<dbReference type="AlphaFoldDB" id="E4RVR0"/>
<dbReference type="Pfam" id="PF01103">
    <property type="entry name" value="Omp85"/>
    <property type="match status" value="1"/>
</dbReference>
<keyword evidence="4" id="KW-0472">Membrane</keyword>
<dbReference type="HOGENOM" id="CLU_010929_0_0_10"/>
<evidence type="ECO:0000256" key="2">
    <source>
        <dbReference type="ARBA" id="ARBA00022692"/>
    </source>
</evidence>
<protein>
    <submittedName>
        <fullName evidence="7">Surface antigen (D15)</fullName>
    </submittedName>
</protein>
<evidence type="ECO:0000313" key="7">
    <source>
        <dbReference type="EMBL" id="ADQ17959.1"/>
    </source>
</evidence>
<comment type="subcellular location">
    <subcellularLocation>
        <location evidence="1">Membrane</location>
    </subcellularLocation>
</comment>
<keyword evidence="2" id="KW-0812">Transmembrane</keyword>
<dbReference type="STRING" id="649349.Lbys_2282"/>
<dbReference type="EMBL" id="CP002305">
    <property type="protein sequence ID" value="ADQ17959.1"/>
    <property type="molecule type" value="Genomic_DNA"/>
</dbReference>
<evidence type="ECO:0000313" key="8">
    <source>
        <dbReference type="Proteomes" id="UP000007435"/>
    </source>
</evidence>
<feature type="domain" description="Bacterial surface antigen (D15)" evidence="6">
    <location>
        <begin position="568"/>
        <end position="741"/>
    </location>
</feature>
<dbReference type="KEGG" id="lby:Lbys_2282"/>
<dbReference type="PANTHER" id="PTHR12815">
    <property type="entry name" value="SORTING AND ASSEMBLY MACHINERY SAMM50 PROTEIN FAMILY MEMBER"/>
    <property type="match status" value="1"/>
</dbReference>
<dbReference type="InterPro" id="IPR039910">
    <property type="entry name" value="D15-like"/>
</dbReference>
<gene>
    <name evidence="7" type="ordered locus">Lbys_2282</name>
</gene>
<proteinExistence type="predicted"/>
<dbReference type="eggNOG" id="COG4775">
    <property type="taxonomic scope" value="Bacteria"/>
</dbReference>
<accession>E4RVR0</accession>
<dbReference type="GO" id="GO:0019867">
    <property type="term" value="C:outer membrane"/>
    <property type="evidence" value="ECO:0007669"/>
    <property type="project" value="InterPro"/>
</dbReference>
<dbReference type="RefSeq" id="WP_013409000.1">
    <property type="nucleotide sequence ID" value="NC_014655.1"/>
</dbReference>
<evidence type="ECO:0000256" key="3">
    <source>
        <dbReference type="ARBA" id="ARBA00022729"/>
    </source>
</evidence>
<keyword evidence="3" id="KW-0732">Signal</keyword>
<dbReference type="OrthoDB" id="9814535at2"/>
<sequence length="766" mass="88408">MRKLLLLILFVQVFQACKVADKIPPQKRLYGGAEVKVVKHDSLKGGEVPEFKTILEDATRPSPNTMLFGYPYKVAFNYWLGPKKKDKGFKEWFRKRLGEEPVFIDSYLVDQNVLNLQSILHSYGYFDGRVSGDLEEKNVLGFAKYQVEPNERYQIDSVIIDPPSEGDFNEDFLSFSQHFKFPKYFDLQKIKEERQEMYNSMRNMGYYYFRPEYINIQIDSNRAGTRLSAKVAPREHIPTTAKKRYQINNIYVNIDKPTVINRRDSSSFDFFRGLILDDPNKKYKEKIFLDAIAFRPGVLYNNDAVSVTSNRLLSLGNFRSIQSQFTVVNRLDSTLIDVYYNLQTNKKKTINFETNALSRSSGLAGTQVSLSWKNINTFKGAERIEVGVNGNFEFQLGGKRVDTEYNENYRTGAWTTLQFPRFIAPWIKIDPENSKVLPRTLLRISYENFIKRGLYDLNSASAEWGYAWTRGRGIEHAFKPFKFTFVKSSNLTPAFVEEIFLNPQLLEILNNNLIIGSGYEIVITPTSRKKSTFSYRGGVDAAGTLLTLFDKLKKDESKRGEFFGELYSQFVRVENEVRYRYELSRDVSWANRAIVGIGAPYGNSYTLPFVNQFFVGGNNSLRAFRARGVGPGTYTTEGKSNAEKFVATNTGDIKIEFNTELRYKLNSLFSTAFFVDAGNIWMFKDPYIYDEGAVFSKNFMKELAVGGGIGFRLDFGIFVFRIDVATPFRKPWLEESNRWVFDQMSLKSKEWRRENIIWNFAVGLPF</sequence>
<evidence type="ECO:0000256" key="5">
    <source>
        <dbReference type="ARBA" id="ARBA00023237"/>
    </source>
</evidence>
<dbReference type="PANTHER" id="PTHR12815:SF47">
    <property type="entry name" value="TRANSLOCATION AND ASSEMBLY MODULE SUBUNIT TAMA"/>
    <property type="match status" value="1"/>
</dbReference>
<organism evidence="7 8">
    <name type="scientific">Leadbetterella byssophila (strain DSM 17132 / JCM 16389 / KACC 11308 / NBRC 106382 / 4M15)</name>
    <dbReference type="NCBI Taxonomy" id="649349"/>
    <lineage>
        <taxon>Bacteria</taxon>
        <taxon>Pseudomonadati</taxon>
        <taxon>Bacteroidota</taxon>
        <taxon>Cytophagia</taxon>
        <taxon>Cytophagales</taxon>
        <taxon>Leadbetterellaceae</taxon>
        <taxon>Leadbetterella</taxon>
    </lineage>
</organism>
<evidence type="ECO:0000256" key="4">
    <source>
        <dbReference type="ARBA" id="ARBA00023136"/>
    </source>
</evidence>
<dbReference type="InterPro" id="IPR000184">
    <property type="entry name" value="Bac_surfAg_D15"/>
</dbReference>
<keyword evidence="8" id="KW-1185">Reference proteome</keyword>
<evidence type="ECO:0000256" key="1">
    <source>
        <dbReference type="ARBA" id="ARBA00004370"/>
    </source>
</evidence>
<name>E4RVR0_LEAB4</name>
<reference evidence="7 8" key="2">
    <citation type="journal article" date="2011" name="Stand. Genomic Sci.">
        <title>Complete genome sequence of Leadbetterella byssophila type strain (4M15).</title>
        <authorList>
            <person name="Abt B."/>
            <person name="Teshima H."/>
            <person name="Lucas S."/>
            <person name="Lapidus A."/>
            <person name="Del Rio T.G."/>
            <person name="Nolan M."/>
            <person name="Tice H."/>
            <person name="Cheng J.F."/>
            <person name="Pitluck S."/>
            <person name="Liolios K."/>
            <person name="Pagani I."/>
            <person name="Ivanova N."/>
            <person name="Mavromatis K."/>
            <person name="Pati A."/>
            <person name="Tapia R."/>
            <person name="Han C."/>
            <person name="Goodwin L."/>
            <person name="Chen A."/>
            <person name="Palaniappan K."/>
            <person name="Land M."/>
            <person name="Hauser L."/>
            <person name="Chang Y.J."/>
            <person name="Jeffries C.D."/>
            <person name="Rohde M."/>
            <person name="Goker M."/>
            <person name="Tindall B.J."/>
            <person name="Detter J.C."/>
            <person name="Woyke T."/>
            <person name="Bristow J."/>
            <person name="Eisen J.A."/>
            <person name="Markowitz V."/>
            <person name="Hugenholtz P."/>
            <person name="Klenk H.P."/>
            <person name="Kyrpides N.C."/>
        </authorList>
    </citation>
    <scope>NUCLEOTIDE SEQUENCE [LARGE SCALE GENOMIC DNA]</scope>
    <source>
        <strain evidence="8">DSM 17132 / JCM 16389 / KACC 11308 / NBRC 106382 / 4M15</strain>
    </source>
</reference>
<dbReference type="Proteomes" id="UP000007435">
    <property type="component" value="Chromosome"/>
</dbReference>
<reference key="1">
    <citation type="submission" date="2010-11" db="EMBL/GenBank/DDBJ databases">
        <title>The complete genome of Leadbetterella byssophila DSM 17132.</title>
        <authorList>
            <consortium name="US DOE Joint Genome Institute (JGI-PGF)"/>
            <person name="Lucas S."/>
            <person name="Copeland A."/>
            <person name="Lapidus A."/>
            <person name="Glavina del Rio T."/>
            <person name="Dalin E."/>
            <person name="Tice H."/>
            <person name="Bruce D."/>
            <person name="Goodwin L."/>
            <person name="Pitluck S."/>
            <person name="Kyrpides N."/>
            <person name="Mavromatis K."/>
            <person name="Ivanova N."/>
            <person name="Teshima H."/>
            <person name="Brettin T."/>
            <person name="Detter J.C."/>
            <person name="Han C."/>
            <person name="Tapia R."/>
            <person name="Land M."/>
            <person name="Hauser L."/>
            <person name="Markowitz V."/>
            <person name="Cheng J.-F."/>
            <person name="Hugenholtz P."/>
            <person name="Woyke T."/>
            <person name="Wu D."/>
            <person name="Tindall B."/>
            <person name="Pomrenke H.G."/>
            <person name="Brambilla E."/>
            <person name="Klenk H.-P."/>
            <person name="Eisen J.A."/>
        </authorList>
    </citation>
    <scope>NUCLEOTIDE SEQUENCE [LARGE SCALE GENOMIC DNA]</scope>
    <source>
        <strain>DSM 17132</strain>
    </source>
</reference>
<keyword evidence="5" id="KW-0998">Cell outer membrane</keyword>
<dbReference type="PROSITE" id="PS51257">
    <property type="entry name" value="PROKAR_LIPOPROTEIN"/>
    <property type="match status" value="1"/>
</dbReference>
<evidence type="ECO:0000259" key="6">
    <source>
        <dbReference type="Pfam" id="PF01103"/>
    </source>
</evidence>
<dbReference type="Gene3D" id="2.40.160.50">
    <property type="entry name" value="membrane protein fhac: a member of the omp85/tpsb transporter family"/>
    <property type="match status" value="1"/>
</dbReference>